<keyword evidence="5" id="KW-0121">Carboxypeptidase</keyword>
<evidence type="ECO:0000313" key="6">
    <source>
        <dbReference type="Proteomes" id="UP000050867"/>
    </source>
</evidence>
<evidence type="ECO:0000313" key="5">
    <source>
        <dbReference type="EMBL" id="KRV46896.1"/>
    </source>
</evidence>
<feature type="domain" description="Peptidase S11 D-alanyl-D-alanine carboxypeptidase A N-terminal" evidence="4">
    <location>
        <begin position="66"/>
        <end position="299"/>
    </location>
</feature>
<dbReference type="Proteomes" id="UP000050867">
    <property type="component" value="Unassembled WGS sequence"/>
</dbReference>
<dbReference type="STRING" id="76728.AQ490_08940"/>
<evidence type="ECO:0000259" key="4">
    <source>
        <dbReference type="Pfam" id="PF00768"/>
    </source>
</evidence>
<dbReference type="InterPro" id="IPR001967">
    <property type="entry name" value="Peptidase_S11_N"/>
</dbReference>
<evidence type="ECO:0000256" key="2">
    <source>
        <dbReference type="SAM" id="Phobius"/>
    </source>
</evidence>
<accession>A0A0T6LLF7</accession>
<feature type="chain" id="PRO_5006670480" evidence="3">
    <location>
        <begin position="27"/>
        <end position="436"/>
    </location>
</feature>
<proteinExistence type="predicted"/>
<sequence length="436" mass="45954">MRTFRHVTSAALTALVLFASAAPATADPSDATADPAPPSRMSAVGGPLLGKPGTQVRPATGTPALPAKLTARSWIVADADSGEVLAAHNAHWRLAPASTLKMLFADTLLPRFDKGTKHRVSLAELSGVQPGSSLVGVKENQTYTVHDLWLGVFLRSGNDAVHVLCAMNGGVDTTVRQMQEQAEELQANDTRVVTPDGFDAPGQVSSAYDLTLFARHGLRNPDFRGYSSTQRARFPGLTGKNGRRETFEIQNTNRLLTGTYGLTRYPGLTGVKNGYTSHAGNTLTVAAERNGRTLLVTLMHPDSGGNTVYEESAKLLDWGFAAGDTVQPVGTLVPPKSEAVASAEPTGPDDQEPPGNRAGGSQSDLASGDDDPAGVPTTGLVLAAVAAVLLGGVVFLIRRRPLPGVLGPGGWARHQSGAGSAGRRQWFRRKPRLPRR</sequence>
<name>A0A0T6LLF7_WENVI</name>
<dbReference type="PANTHER" id="PTHR21581:SF33">
    <property type="entry name" value="D-ALANYL-D-ALANINE CARBOXYPEPTIDASE DACB"/>
    <property type="match status" value="1"/>
</dbReference>
<feature type="signal peptide" evidence="3">
    <location>
        <begin position="1"/>
        <end position="26"/>
    </location>
</feature>
<dbReference type="GO" id="GO:0009002">
    <property type="term" value="F:serine-type D-Ala-D-Ala carboxypeptidase activity"/>
    <property type="evidence" value="ECO:0007669"/>
    <property type="project" value="InterPro"/>
</dbReference>
<protein>
    <submittedName>
        <fullName evidence="5">D-alanyl-D-alanine carboxypeptidase</fullName>
    </submittedName>
</protein>
<feature type="transmembrane region" description="Helical" evidence="2">
    <location>
        <begin position="379"/>
        <end position="397"/>
    </location>
</feature>
<evidence type="ECO:0000256" key="3">
    <source>
        <dbReference type="SAM" id="SignalP"/>
    </source>
</evidence>
<feature type="region of interest" description="Disordered" evidence="1">
    <location>
        <begin position="406"/>
        <end position="436"/>
    </location>
</feature>
<feature type="region of interest" description="Disordered" evidence="1">
    <location>
        <begin position="26"/>
        <end position="63"/>
    </location>
</feature>
<comment type="caution">
    <text evidence="5">The sequence shown here is derived from an EMBL/GenBank/DDBJ whole genome shotgun (WGS) entry which is preliminary data.</text>
</comment>
<evidence type="ECO:0000256" key="1">
    <source>
        <dbReference type="SAM" id="MobiDB-lite"/>
    </source>
</evidence>
<gene>
    <name evidence="5" type="ORF">AQ490_08940</name>
</gene>
<dbReference type="AlphaFoldDB" id="A0A0T6LLF7"/>
<dbReference type="GO" id="GO:0006508">
    <property type="term" value="P:proteolysis"/>
    <property type="evidence" value="ECO:0007669"/>
    <property type="project" value="InterPro"/>
</dbReference>
<keyword evidence="5" id="KW-0645">Protease</keyword>
<keyword evidence="2" id="KW-1133">Transmembrane helix</keyword>
<dbReference type="eggNOG" id="COG1686">
    <property type="taxonomic scope" value="Bacteria"/>
</dbReference>
<feature type="compositionally biased region" description="Basic residues" evidence="1">
    <location>
        <begin position="425"/>
        <end position="436"/>
    </location>
</feature>
<dbReference type="InterPro" id="IPR012338">
    <property type="entry name" value="Beta-lactam/transpept-like"/>
</dbReference>
<dbReference type="Pfam" id="PF00768">
    <property type="entry name" value="Peptidase_S11"/>
    <property type="match status" value="1"/>
</dbReference>
<dbReference type="RefSeq" id="WP_018382441.1">
    <property type="nucleotide sequence ID" value="NZ_LLZU01000038.1"/>
</dbReference>
<keyword evidence="3" id="KW-0732">Signal</keyword>
<keyword evidence="5" id="KW-0378">Hydrolase</keyword>
<reference evidence="5 6" key="1">
    <citation type="submission" date="2015-10" db="EMBL/GenBank/DDBJ databases">
        <title>Draft genome sequence of pyrrolomycin-producing Streptomyces vitaminophilus.</title>
        <authorList>
            <person name="Graham D.E."/>
            <person name="Mahan K.M."/>
            <person name="Klingeman D.M."/>
            <person name="Hettich R.L."/>
            <person name="Parry R.J."/>
        </authorList>
    </citation>
    <scope>NUCLEOTIDE SEQUENCE [LARGE SCALE GENOMIC DNA]</scope>
    <source>
        <strain evidence="5 6">ATCC 31673</strain>
    </source>
</reference>
<dbReference type="PANTHER" id="PTHR21581">
    <property type="entry name" value="D-ALANYL-D-ALANINE CARBOXYPEPTIDASE"/>
    <property type="match status" value="1"/>
</dbReference>
<keyword evidence="2" id="KW-0472">Membrane</keyword>
<dbReference type="Gene3D" id="3.40.710.10">
    <property type="entry name" value="DD-peptidase/beta-lactamase superfamily"/>
    <property type="match status" value="1"/>
</dbReference>
<feature type="region of interest" description="Disordered" evidence="1">
    <location>
        <begin position="337"/>
        <end position="372"/>
    </location>
</feature>
<keyword evidence="2" id="KW-0812">Transmembrane</keyword>
<organism evidence="5 6">
    <name type="scientific">Wenjunlia vitaminophila</name>
    <name type="common">Streptomyces vitaminophilus</name>
    <dbReference type="NCBI Taxonomy" id="76728"/>
    <lineage>
        <taxon>Bacteria</taxon>
        <taxon>Bacillati</taxon>
        <taxon>Actinomycetota</taxon>
        <taxon>Actinomycetes</taxon>
        <taxon>Kitasatosporales</taxon>
        <taxon>Streptomycetaceae</taxon>
        <taxon>Wenjunlia</taxon>
    </lineage>
</organism>
<dbReference type="SUPFAM" id="SSF56601">
    <property type="entry name" value="beta-lactamase/transpeptidase-like"/>
    <property type="match status" value="1"/>
</dbReference>
<keyword evidence="6" id="KW-1185">Reference proteome</keyword>
<dbReference type="EMBL" id="LLZU01000038">
    <property type="protein sequence ID" value="KRV46896.1"/>
    <property type="molecule type" value="Genomic_DNA"/>
</dbReference>